<dbReference type="InterPro" id="IPR023155">
    <property type="entry name" value="Cyt_c-552/4"/>
</dbReference>
<dbReference type="SUPFAM" id="SSF48695">
    <property type="entry name" value="Multiheme cytochromes"/>
    <property type="match status" value="1"/>
</dbReference>
<dbReference type="Gene3D" id="1.25.40.10">
    <property type="entry name" value="Tetratricopeptide repeat domain"/>
    <property type="match status" value="1"/>
</dbReference>
<dbReference type="Proteomes" id="UP000076577">
    <property type="component" value="Unassembled WGS sequence"/>
</dbReference>
<dbReference type="PANTHER" id="PTHR35038">
    <property type="entry name" value="DISSIMILATORY SULFITE REDUCTASE SIRA"/>
    <property type="match status" value="1"/>
</dbReference>
<dbReference type="InterPro" id="IPR051829">
    <property type="entry name" value="Multiheme_Cytochr_ET"/>
</dbReference>
<evidence type="ECO:0000259" key="2">
    <source>
        <dbReference type="Pfam" id="PF09699"/>
    </source>
</evidence>
<dbReference type="SUPFAM" id="SSF48452">
    <property type="entry name" value="TPR-like"/>
    <property type="match status" value="1"/>
</dbReference>
<sequence>MRFDALFLILGHFIVHPANAQNSGSYAGSTQCVQCHTKEYEAWEASHHRHAMEPANKSSVLGRFSAQKLDHALVPAIPFAKGGTYYMRLPNKDGRMEDKPILYTFSFFPLQQYLAETENGRLQVLPWSWDARPEGEGGQRWLQLYPHAKETSSAFWRGPEQNWNFMCSDCHSTNVKKNFNSENRSYSTSFSEVSVGCEACHSGMARHVEDKQLGSFHNVTQVSGPKNRLDLSARVKQWHFEADNPTRQPQQKSETDQHKVCFSCHSRRLQLADGQAVQSTEYFDRYLPSLLDEPLFFADGQPRSETFIMGSFLQSKMFEKGVSCSDCHDPHSGQLVAPEPQVCTQCHLATKFATRSHTQHPTSEKSPLCSDCHMPSTLFMAVDARKEHSFRIPMPGVSAAIGAPDTCTSCHVGKTQQWAQAKLDHWNQNNSKNGEASLLFFLARRSDPAALDGLLTMAQSPGENTMKRAAAIAYLANYKDPRIPEVLTKLVRNKNHFLRLAVIKGARNLPQQTRWHVVEPLLSGRSLAIRTEAASVLVEDWTALSWPQKEQLAPALAERIATLSFNSDRAFSHLVKSEASLAQGYPNTAKQQIERALEVEPNSEEAHVARAEFLRSKGKSQEMWEALVNSLKLRPDSATLNYLIALEQYRRGDLDGALSSFKASTQLAPEEPRYWLALGLIQSHLGQKQSVSSLHRAWSNDRSAPYKNLLCQTQKKFRNKLSSPCSLDEPF</sequence>
<dbReference type="STRING" id="989403.SAMN05421798_1402"/>
<feature type="domain" description="Cytochrome c-552/4" evidence="3">
    <location>
        <begin position="163"/>
        <end position="202"/>
    </location>
</feature>
<keyword evidence="5" id="KW-1185">Reference proteome</keyword>
<dbReference type="InterPro" id="IPR010177">
    <property type="entry name" value="Paired_CXXCH_1"/>
</dbReference>
<dbReference type="EMBL" id="LMCB01000028">
    <property type="protein sequence ID" value="KZL17861.1"/>
    <property type="molecule type" value="Genomic_DNA"/>
</dbReference>
<dbReference type="Pfam" id="PF13435">
    <property type="entry name" value="Cytochrome_C554"/>
    <property type="match status" value="2"/>
</dbReference>
<protein>
    <submittedName>
        <fullName evidence="4">Doubled CXXCH motif</fullName>
    </submittedName>
</protein>
<dbReference type="InterPro" id="IPR036280">
    <property type="entry name" value="Multihaem_cyt_sf"/>
</dbReference>
<name>A0A165XMK3_9HYPH</name>
<evidence type="ECO:0000313" key="5">
    <source>
        <dbReference type="Proteomes" id="UP000076577"/>
    </source>
</evidence>
<evidence type="ECO:0000259" key="3">
    <source>
        <dbReference type="Pfam" id="PF13435"/>
    </source>
</evidence>
<dbReference type="PATRIC" id="fig|989403.3.peg.3072"/>
<dbReference type="AlphaFoldDB" id="A0A165XMK3"/>
<dbReference type="InterPro" id="IPR011990">
    <property type="entry name" value="TPR-like_helical_dom_sf"/>
</dbReference>
<dbReference type="OrthoDB" id="9814800at2"/>
<dbReference type="PANTHER" id="PTHR35038:SF8">
    <property type="entry name" value="C-TYPE POLYHEME CYTOCHROME OMCC"/>
    <property type="match status" value="1"/>
</dbReference>
<comment type="caution">
    <text evidence="4">The sequence shown here is derived from an EMBL/GenBank/DDBJ whole genome shotgun (WGS) entry which is preliminary data.</text>
</comment>
<reference evidence="4 5" key="1">
    <citation type="journal article" date="2016" name="Front. Microbiol.">
        <title>Comparative Genomic Analysis Reveals a Diverse Repertoire of Genes Involved in Prokaryote-Eukaryote Interactions within the Pseudovibrio Genus.</title>
        <authorList>
            <person name="Romano S."/>
            <person name="Fernandez-Guerra A."/>
            <person name="Reen F.J."/>
            <person name="Glockner F.O."/>
            <person name="Crowley S.P."/>
            <person name="O'Sullivan O."/>
            <person name="Cotter P.D."/>
            <person name="Adams C."/>
            <person name="Dobson A.D."/>
            <person name="O'Gara F."/>
        </authorList>
    </citation>
    <scope>NUCLEOTIDE SEQUENCE [LARGE SCALE GENOMIC DNA]</scope>
    <source>
        <strain evidence="4 5">Ad2</strain>
    </source>
</reference>
<accession>A0A165XMK3</accession>
<feature type="domain" description="Cytochrome c-552/4" evidence="3">
    <location>
        <begin position="31"/>
        <end position="58"/>
    </location>
</feature>
<keyword evidence="1" id="KW-0732">Signal</keyword>
<evidence type="ECO:0000313" key="4">
    <source>
        <dbReference type="EMBL" id="KZL17861.1"/>
    </source>
</evidence>
<dbReference type="Gene3D" id="1.10.1130.10">
    <property type="entry name" value="Flavocytochrome C3, Chain A"/>
    <property type="match status" value="2"/>
</dbReference>
<proteinExistence type="predicted"/>
<dbReference type="Pfam" id="PF09699">
    <property type="entry name" value="Paired_CXXCH_1"/>
    <property type="match status" value="1"/>
</dbReference>
<organism evidence="4 5">
    <name type="scientific">Pseudovibrio axinellae</name>
    <dbReference type="NCBI Taxonomy" id="989403"/>
    <lineage>
        <taxon>Bacteria</taxon>
        <taxon>Pseudomonadati</taxon>
        <taxon>Pseudomonadota</taxon>
        <taxon>Alphaproteobacteria</taxon>
        <taxon>Hyphomicrobiales</taxon>
        <taxon>Stappiaceae</taxon>
        <taxon>Pseudovibrio</taxon>
    </lineage>
</organism>
<evidence type="ECO:0000256" key="1">
    <source>
        <dbReference type="ARBA" id="ARBA00022729"/>
    </source>
</evidence>
<feature type="domain" description="Doubled CXXCH motif" evidence="2">
    <location>
        <begin position="319"/>
        <end position="349"/>
    </location>
</feature>
<gene>
    <name evidence="4" type="ORF">PsAD2_02863</name>
</gene>